<keyword evidence="5" id="KW-0862">Zinc</keyword>
<dbReference type="NCBIfam" id="NF041025">
    <property type="entry name" value="antiphage_deaminase"/>
    <property type="match status" value="1"/>
</dbReference>
<feature type="domain" description="CMP/dCMP-type deaminase" evidence="6">
    <location>
        <begin position="238"/>
        <end position="413"/>
    </location>
</feature>
<dbReference type="Gene3D" id="3.40.50.300">
    <property type="entry name" value="P-loop containing nucleotide triphosphate hydrolases"/>
    <property type="match status" value="1"/>
</dbReference>
<proteinExistence type="inferred from homology"/>
<accession>A0A419N8L2</accession>
<dbReference type="InterPro" id="IPR002125">
    <property type="entry name" value="CMP_dCMP_dom"/>
</dbReference>
<organism evidence="7 8">
    <name type="scientific">Rahnella woolbedingensis</name>
    <dbReference type="NCBI Taxonomy" id="1510574"/>
    <lineage>
        <taxon>Bacteria</taxon>
        <taxon>Pseudomonadati</taxon>
        <taxon>Pseudomonadota</taxon>
        <taxon>Gammaproteobacteria</taxon>
        <taxon>Enterobacterales</taxon>
        <taxon>Yersiniaceae</taxon>
        <taxon>Rahnella</taxon>
    </lineage>
</organism>
<dbReference type="AlphaFoldDB" id="A0A419N8L2"/>
<comment type="similarity">
    <text evidence="2">Belongs to the cytidine and deoxycytidylate deaminase family.</text>
</comment>
<evidence type="ECO:0000256" key="5">
    <source>
        <dbReference type="ARBA" id="ARBA00022833"/>
    </source>
</evidence>
<protein>
    <submittedName>
        <fullName evidence="7">Cytidine deaminase</fullName>
    </submittedName>
</protein>
<comment type="cofactor">
    <cofactor evidence="1">
        <name>Zn(2+)</name>
        <dbReference type="ChEBI" id="CHEBI:29105"/>
    </cofactor>
</comment>
<evidence type="ECO:0000256" key="4">
    <source>
        <dbReference type="ARBA" id="ARBA00022801"/>
    </source>
</evidence>
<dbReference type="PROSITE" id="PS51747">
    <property type="entry name" value="CYT_DCMP_DEAMINASES_2"/>
    <property type="match status" value="1"/>
</dbReference>
<dbReference type="Pfam" id="PF00383">
    <property type="entry name" value="dCMP_cyt_deam_1"/>
    <property type="match status" value="1"/>
</dbReference>
<dbReference type="SUPFAM" id="SSF53927">
    <property type="entry name" value="Cytidine deaminase-like"/>
    <property type="match status" value="1"/>
</dbReference>
<dbReference type="InterPro" id="IPR016192">
    <property type="entry name" value="APOBEC/CMP_deaminase_Zn-bd"/>
</dbReference>
<dbReference type="GO" id="GO:0008270">
    <property type="term" value="F:zinc ion binding"/>
    <property type="evidence" value="ECO:0007669"/>
    <property type="project" value="InterPro"/>
</dbReference>
<dbReference type="PANTHER" id="PTHR11086">
    <property type="entry name" value="DEOXYCYTIDYLATE DEAMINASE-RELATED"/>
    <property type="match status" value="1"/>
</dbReference>
<dbReference type="RefSeq" id="WP_120133076.1">
    <property type="nucleotide sequence ID" value="NZ_RAHH01000013.1"/>
</dbReference>
<dbReference type="InterPro" id="IPR016193">
    <property type="entry name" value="Cytidine_deaminase-like"/>
</dbReference>
<evidence type="ECO:0000259" key="6">
    <source>
        <dbReference type="PROSITE" id="PS51747"/>
    </source>
</evidence>
<dbReference type="OrthoDB" id="9788517at2"/>
<evidence type="ECO:0000256" key="2">
    <source>
        <dbReference type="ARBA" id="ARBA00006576"/>
    </source>
</evidence>
<evidence type="ECO:0000313" key="8">
    <source>
        <dbReference type="Proteomes" id="UP000284908"/>
    </source>
</evidence>
<gene>
    <name evidence="7" type="ORF">D6C13_12535</name>
</gene>
<keyword evidence="8" id="KW-1185">Reference proteome</keyword>
<dbReference type="EMBL" id="RAHH01000013">
    <property type="protein sequence ID" value="RJT43772.1"/>
    <property type="molecule type" value="Genomic_DNA"/>
</dbReference>
<sequence length="506" mass="57304">MKINALVKINNSEPPMEADLDPDSDSELVIGLVGAVGTDLEIIKTSIKERLVAFGYKTEEIRISTDIISALRDIPDIQDNYEKINNLMSEGNNLRRISEDNSILALAAAAKINQKRSKIDDTPVPSPKKAYIISSLKHPDEVNTLRKIYTNGFYLIGVYADEKRRLDFLRKNKFISEDNAKLLIERDSEEEDKWGQHTRDTYELSDFFINHTGSIDRINNDLWRVLDLIFGNPYVTPTFDEYSMFMAFSASLRSGDLSRQVGAVLTKNKNIISTGANDVPKFGGGLYWPEYKDGEIIDAELGRDYKVGVDSNVKEKNIIIEDILKNVEEENRDELRKHLSKSKIKYITEYGRVVHAEMEAILACARSNISTYDGILYCTTFPCHNCAKHIVASGIKRVVYIEPYPKSKAFDFHPDSISTPEQAQASEHVIFEPFVGVGPRCFFNLFSISLGIGYKVKRKDNDGNVVEWERKSGKLRMQMLPSSYIERESVSAGIVAKLVEKLQNDE</sequence>
<evidence type="ECO:0000256" key="3">
    <source>
        <dbReference type="ARBA" id="ARBA00022723"/>
    </source>
</evidence>
<dbReference type="PROSITE" id="PS00903">
    <property type="entry name" value="CYT_DCMP_DEAMINASES_1"/>
    <property type="match status" value="1"/>
</dbReference>
<dbReference type="Gene3D" id="3.40.140.10">
    <property type="entry name" value="Cytidine Deaminase, domain 2"/>
    <property type="match status" value="1"/>
</dbReference>
<name>A0A419N8L2_9GAMM</name>
<dbReference type="InterPro" id="IPR027417">
    <property type="entry name" value="P-loop_NTPase"/>
</dbReference>
<dbReference type="PANTHER" id="PTHR11086:SF18">
    <property type="entry name" value="DEOXYCYTIDYLATE DEAMINASE"/>
    <property type="match status" value="1"/>
</dbReference>
<dbReference type="CDD" id="cd01286">
    <property type="entry name" value="deoxycytidylate_deaminase"/>
    <property type="match status" value="1"/>
</dbReference>
<reference evidence="7 8" key="1">
    <citation type="submission" date="2018-09" db="EMBL/GenBank/DDBJ databases">
        <authorList>
            <person name="Le Fleche-Mateos A."/>
        </authorList>
    </citation>
    <scope>NUCLEOTIDE SEQUENCE [LARGE SCALE GENOMIC DNA]</scope>
    <source>
        <strain evidence="7 8">DSM 27399</strain>
    </source>
</reference>
<keyword evidence="4" id="KW-0378">Hydrolase</keyword>
<comment type="caution">
    <text evidence="7">The sequence shown here is derived from an EMBL/GenBank/DDBJ whole genome shotgun (WGS) entry which is preliminary data.</text>
</comment>
<dbReference type="GO" id="GO:0004132">
    <property type="term" value="F:dCMP deaminase activity"/>
    <property type="evidence" value="ECO:0007669"/>
    <property type="project" value="TreeGrafter"/>
</dbReference>
<dbReference type="InterPro" id="IPR015517">
    <property type="entry name" value="dCMP_deaminase-rel"/>
</dbReference>
<keyword evidence="3" id="KW-0479">Metal-binding</keyword>
<evidence type="ECO:0000256" key="1">
    <source>
        <dbReference type="ARBA" id="ARBA00001947"/>
    </source>
</evidence>
<dbReference type="Proteomes" id="UP000284908">
    <property type="component" value="Unassembled WGS sequence"/>
</dbReference>
<evidence type="ECO:0000313" key="7">
    <source>
        <dbReference type="EMBL" id="RJT43772.1"/>
    </source>
</evidence>
<dbReference type="InterPro" id="IPR035105">
    <property type="entry name" value="Deoxycytidylate_deaminase_dom"/>
</dbReference>
<dbReference type="GO" id="GO:0005737">
    <property type="term" value="C:cytoplasm"/>
    <property type="evidence" value="ECO:0007669"/>
    <property type="project" value="TreeGrafter"/>
</dbReference>